<accession>A0A8H7UCE3</accession>
<evidence type="ECO:0000256" key="1">
    <source>
        <dbReference type="SAM" id="Coils"/>
    </source>
</evidence>
<dbReference type="InterPro" id="IPR021345">
    <property type="entry name" value="DUF2961"/>
</dbReference>
<dbReference type="Proteomes" id="UP000612746">
    <property type="component" value="Unassembled WGS sequence"/>
</dbReference>
<keyword evidence="3" id="KW-1185">Reference proteome</keyword>
<reference evidence="2" key="1">
    <citation type="submission" date="2020-12" db="EMBL/GenBank/DDBJ databases">
        <title>Metabolic potential, ecology and presence of endohyphal bacteria is reflected in genomic diversity of Mucoromycotina.</title>
        <authorList>
            <person name="Muszewska A."/>
            <person name="Okrasinska A."/>
            <person name="Steczkiewicz K."/>
            <person name="Drgas O."/>
            <person name="Orlowska M."/>
            <person name="Perlinska-Lenart U."/>
            <person name="Aleksandrzak-Piekarczyk T."/>
            <person name="Szatraj K."/>
            <person name="Zielenkiewicz U."/>
            <person name="Pilsyk S."/>
            <person name="Malc E."/>
            <person name="Mieczkowski P."/>
            <person name="Kruszewska J.S."/>
            <person name="Biernat P."/>
            <person name="Pawlowska J."/>
        </authorList>
    </citation>
    <scope>NUCLEOTIDE SEQUENCE</scope>
    <source>
        <strain evidence="2">WA0000051536</strain>
    </source>
</reference>
<feature type="coiled-coil region" evidence="1">
    <location>
        <begin position="398"/>
        <end position="425"/>
    </location>
</feature>
<dbReference type="Gene3D" id="2.60.120.1390">
    <property type="match status" value="1"/>
</dbReference>
<comment type="caution">
    <text evidence="2">The sequence shown here is derived from an EMBL/GenBank/DDBJ whole genome shotgun (WGS) entry which is preliminary data.</text>
</comment>
<evidence type="ECO:0008006" key="4">
    <source>
        <dbReference type="Google" id="ProtNLM"/>
    </source>
</evidence>
<dbReference type="EMBL" id="JAEPRA010000009">
    <property type="protein sequence ID" value="KAG2180456.1"/>
    <property type="molecule type" value="Genomic_DNA"/>
</dbReference>
<dbReference type="AlphaFoldDB" id="A0A8H7UCE3"/>
<sequence>MASKLGQSLLTNATQKSNARSARISSWDQSGHNEDAFVVMPGETAILADLEGPGAITHLWFVQTCRRVRGPGLIDPTKAGVAMMEVHNALGLNWEVNDPDYYRKVIIRMYWDDQETPSVIAPLGDFFCVGHSMAANFDSLPFTVSVKDSERLKYGGGAAFNCYLSMPFNKRARIEVENQNDVAYMQYYYIDYELYAEPLPKDTLYFHAYWHRENTTEGWGPDLQVNSLETQVPNLDGKENYVILETEGAGNYIGCNHSVAHFQDTWWGEGDDMIFIDDDVWPPSLHGTGGEDYFSQGWGMQKNAFAFAGTIIHEEDVPGYQVSYRWHLADPVRFSKKIKVTLEHGHGNHLTEDWASTAYWYQTLPTPKFEILPVEQRIPRKPTMPTDGLFKPNVSKLNKQQQEMHKKQEERMEEFMKKRNEWLTRRAEDSRQRAAANVEFAKKIRKDFLEKQHREMAGNTYFDTTKIFNVVLMVKPSIRYQIMQQLYQLPVGARKIQYALAGIFSIHLTLAYGEGISAREKLLHELATKKGDLSFISFQSTQAMFRNHLPAIGQAKHVIAKCTEASAPTMVSHFGICFDVQLVEESNASLILQKLKFWKDLNFAKGRSIGVEKLIDTAESQEIQMSTSLKLAIVHYIRSIMLVETYDEDLQTGGAGRQIQRCHRIQCCQIEEKEFTRLFKKDGTKLERIWLRDKPDGAGANAIASGQFFSKEASAKG</sequence>
<name>A0A8H7UCE3_9FUNG</name>
<evidence type="ECO:0000313" key="3">
    <source>
        <dbReference type="Proteomes" id="UP000612746"/>
    </source>
</evidence>
<organism evidence="2 3">
    <name type="scientific">Umbelopsis vinacea</name>
    <dbReference type="NCBI Taxonomy" id="44442"/>
    <lineage>
        <taxon>Eukaryota</taxon>
        <taxon>Fungi</taxon>
        <taxon>Fungi incertae sedis</taxon>
        <taxon>Mucoromycota</taxon>
        <taxon>Mucoromycotina</taxon>
        <taxon>Umbelopsidomycetes</taxon>
        <taxon>Umbelopsidales</taxon>
        <taxon>Umbelopsidaceae</taxon>
        <taxon>Umbelopsis</taxon>
    </lineage>
</organism>
<dbReference type="OrthoDB" id="3426554at2759"/>
<protein>
    <recommendedName>
        <fullName evidence="4">DUF2961 domain-containing protein</fullName>
    </recommendedName>
</protein>
<keyword evidence="1" id="KW-0175">Coiled coil</keyword>
<evidence type="ECO:0000313" key="2">
    <source>
        <dbReference type="EMBL" id="KAG2180456.1"/>
    </source>
</evidence>
<dbReference type="Pfam" id="PF11175">
    <property type="entry name" value="DUF2961"/>
    <property type="match status" value="1"/>
</dbReference>
<gene>
    <name evidence="2" type="ORF">INT44_003460</name>
</gene>
<proteinExistence type="predicted"/>